<evidence type="ECO:0000256" key="1">
    <source>
        <dbReference type="SAM" id="SignalP"/>
    </source>
</evidence>
<evidence type="ECO:0000313" key="3">
    <source>
        <dbReference type="Proteomes" id="UP001321520"/>
    </source>
</evidence>
<dbReference type="RefSeq" id="WP_301414284.1">
    <property type="nucleotide sequence ID" value="NZ_CP098023.1"/>
</dbReference>
<sequence>MKTKSLLIFLCIIIPSTCFAEFHYSGKISQIHAGPQYQDKVLIKIAGEPSGEVACSTNASFTFAFNGAGDGSIYFSLLLSALAAEKTVTLRSSDDCTVHSNVADLRNISIVP</sequence>
<protein>
    <submittedName>
        <fullName evidence="2">Uncharacterized protein</fullName>
    </submittedName>
</protein>
<dbReference type="EMBL" id="CP098023">
    <property type="protein sequence ID" value="WKD48524.1"/>
    <property type="molecule type" value="Genomic_DNA"/>
</dbReference>
<keyword evidence="3" id="KW-1185">Reference proteome</keyword>
<feature type="chain" id="PRO_5045308256" evidence="1">
    <location>
        <begin position="21"/>
        <end position="112"/>
    </location>
</feature>
<feature type="signal peptide" evidence="1">
    <location>
        <begin position="1"/>
        <end position="20"/>
    </location>
</feature>
<evidence type="ECO:0000313" key="2">
    <source>
        <dbReference type="EMBL" id="WKD48524.1"/>
    </source>
</evidence>
<keyword evidence="1" id="KW-0732">Signal</keyword>
<reference evidence="2 3" key="1">
    <citation type="submission" date="2022-05" db="EMBL/GenBank/DDBJ databases">
        <title>Microbulbifer sp. nov., isolated from sponge.</title>
        <authorList>
            <person name="Gao L."/>
        </authorList>
    </citation>
    <scope>NUCLEOTIDE SEQUENCE [LARGE SCALE GENOMIC DNA]</scope>
    <source>
        <strain evidence="2 3">MI-G</strain>
    </source>
</reference>
<organism evidence="2 3">
    <name type="scientific">Microbulbifer spongiae</name>
    <dbReference type="NCBI Taxonomy" id="2944933"/>
    <lineage>
        <taxon>Bacteria</taxon>
        <taxon>Pseudomonadati</taxon>
        <taxon>Pseudomonadota</taxon>
        <taxon>Gammaproteobacteria</taxon>
        <taxon>Cellvibrionales</taxon>
        <taxon>Microbulbiferaceae</taxon>
        <taxon>Microbulbifer</taxon>
    </lineage>
</organism>
<dbReference type="Proteomes" id="UP001321520">
    <property type="component" value="Chromosome"/>
</dbReference>
<accession>A0ABY9EAI8</accession>
<gene>
    <name evidence="2" type="ORF">M8T91_11380</name>
</gene>
<proteinExistence type="predicted"/>
<name>A0ABY9EAI8_9GAMM</name>